<evidence type="ECO:0000313" key="1">
    <source>
        <dbReference type="EMBL" id="APO77054.1"/>
    </source>
</evidence>
<protein>
    <submittedName>
        <fullName evidence="1">Uncharacterized protein</fullName>
    </submittedName>
</protein>
<accession>A0A1L5PAC0</accession>
<evidence type="ECO:0000313" key="2">
    <source>
        <dbReference type="Proteomes" id="UP000185109"/>
    </source>
</evidence>
<dbReference type="AlphaFoldDB" id="A0A1L5PAC0"/>
<gene>
    <name evidence="1" type="ORF">AM571_PA00168</name>
</gene>
<keyword evidence="1" id="KW-0614">Plasmid</keyword>
<geneLocation type="plasmid" evidence="2">
    <name>prsp8c3a</name>
</geneLocation>
<dbReference type="Proteomes" id="UP000185109">
    <property type="component" value="Plasmid pRsp8C3a"/>
</dbReference>
<dbReference type="EMBL" id="CP017242">
    <property type="protein sequence ID" value="APO77054.1"/>
    <property type="molecule type" value="Genomic_DNA"/>
</dbReference>
<organism evidence="1 2">
    <name type="scientific">Rhizobium etli 8C-3</name>
    <dbReference type="NCBI Taxonomy" id="538025"/>
    <lineage>
        <taxon>Bacteria</taxon>
        <taxon>Pseudomonadati</taxon>
        <taxon>Pseudomonadota</taxon>
        <taxon>Alphaproteobacteria</taxon>
        <taxon>Hyphomicrobiales</taxon>
        <taxon>Rhizobiaceae</taxon>
        <taxon>Rhizobium/Agrobacterium group</taxon>
        <taxon>Rhizobium</taxon>
    </lineage>
</organism>
<name>A0A1L5PAC0_RHIET</name>
<proteinExistence type="predicted"/>
<sequence length="52" mass="6036">MAAQRTKSARRIWGPAAMVHLGWKKFLIHHQLERVKATHLKDLEAARYQADV</sequence>
<reference evidence="1 2" key="1">
    <citation type="submission" date="2016-09" db="EMBL/GenBank/DDBJ databases">
        <title>The complete genome sequences of Rhizobium gallicum, symbiovars gallicum and phaseoli, symbionts associated to common bean (Phaseolus vulgaris).</title>
        <authorList>
            <person name="Bustos P."/>
            <person name="Santamaria R.I."/>
            <person name="Perez-Carrascal O.M."/>
            <person name="Juarez S."/>
            <person name="Lozano L."/>
            <person name="Martinez-Flores I."/>
            <person name="Martinez-Romero E."/>
            <person name="Cevallos M."/>
            <person name="Romero D."/>
            <person name="Davila G."/>
            <person name="Gonzalez V."/>
        </authorList>
    </citation>
    <scope>NUCLEOTIDE SEQUENCE [LARGE SCALE GENOMIC DNA]</scope>
    <source>
        <strain evidence="1 2">8C-3</strain>
        <plasmid evidence="2">Plasmid prsp8c3a</plasmid>
    </source>
</reference>